<keyword evidence="3" id="KW-1185">Reference proteome</keyword>
<accession>A0A2P5FLQ8</accession>
<proteinExistence type="predicted"/>
<dbReference type="AlphaFoldDB" id="A0A2P5FLQ8"/>
<dbReference type="InParanoid" id="A0A2P5FLQ8"/>
<protein>
    <submittedName>
        <fullName evidence="2">Uncharacterized protein</fullName>
    </submittedName>
</protein>
<feature type="compositionally biased region" description="Polar residues" evidence="1">
    <location>
        <begin position="1"/>
        <end position="15"/>
    </location>
</feature>
<evidence type="ECO:0000313" key="3">
    <source>
        <dbReference type="Proteomes" id="UP000237000"/>
    </source>
</evidence>
<organism evidence="2 3">
    <name type="scientific">Trema orientale</name>
    <name type="common">Charcoal tree</name>
    <name type="synonym">Celtis orientalis</name>
    <dbReference type="NCBI Taxonomy" id="63057"/>
    <lineage>
        <taxon>Eukaryota</taxon>
        <taxon>Viridiplantae</taxon>
        <taxon>Streptophyta</taxon>
        <taxon>Embryophyta</taxon>
        <taxon>Tracheophyta</taxon>
        <taxon>Spermatophyta</taxon>
        <taxon>Magnoliopsida</taxon>
        <taxon>eudicotyledons</taxon>
        <taxon>Gunneridae</taxon>
        <taxon>Pentapetalae</taxon>
        <taxon>rosids</taxon>
        <taxon>fabids</taxon>
        <taxon>Rosales</taxon>
        <taxon>Cannabaceae</taxon>
        <taxon>Trema</taxon>
    </lineage>
</organism>
<evidence type="ECO:0000313" key="2">
    <source>
        <dbReference type="EMBL" id="PON98706.1"/>
    </source>
</evidence>
<evidence type="ECO:0000256" key="1">
    <source>
        <dbReference type="SAM" id="MobiDB-lite"/>
    </source>
</evidence>
<dbReference type="OrthoDB" id="10292980at2759"/>
<comment type="caution">
    <text evidence="2">The sequence shown here is derived from an EMBL/GenBank/DDBJ whole genome shotgun (WGS) entry which is preliminary data.</text>
</comment>
<dbReference type="Proteomes" id="UP000237000">
    <property type="component" value="Unassembled WGS sequence"/>
</dbReference>
<name>A0A2P5FLQ8_TREOI</name>
<dbReference type="EMBL" id="JXTC01000023">
    <property type="protein sequence ID" value="PON98706.1"/>
    <property type="molecule type" value="Genomic_DNA"/>
</dbReference>
<sequence>MLSTLHKLPSSSQLHLENPLSAPEAEADMSIDEINSPDANVFINIASKPTSSSIHLYPKSESFEFHSNKTLPGYLSSNCNSKTALFNDHFLLKKRITIQNLNEIAINI</sequence>
<gene>
    <name evidence="2" type="ORF">TorRG33x02_056060</name>
</gene>
<feature type="region of interest" description="Disordered" evidence="1">
    <location>
        <begin position="1"/>
        <end position="26"/>
    </location>
</feature>
<reference evidence="3" key="1">
    <citation type="submission" date="2016-06" db="EMBL/GenBank/DDBJ databases">
        <title>Parallel loss of symbiosis genes in relatives of nitrogen-fixing non-legume Parasponia.</title>
        <authorList>
            <person name="Van Velzen R."/>
            <person name="Holmer R."/>
            <person name="Bu F."/>
            <person name="Rutten L."/>
            <person name="Van Zeijl A."/>
            <person name="Liu W."/>
            <person name="Santuari L."/>
            <person name="Cao Q."/>
            <person name="Sharma T."/>
            <person name="Shen D."/>
            <person name="Roswanjaya Y."/>
            <person name="Wardhani T."/>
            <person name="Kalhor M.S."/>
            <person name="Jansen J."/>
            <person name="Van den Hoogen J."/>
            <person name="Gungor B."/>
            <person name="Hartog M."/>
            <person name="Hontelez J."/>
            <person name="Verver J."/>
            <person name="Yang W.-C."/>
            <person name="Schijlen E."/>
            <person name="Repin R."/>
            <person name="Schilthuizen M."/>
            <person name="Schranz E."/>
            <person name="Heidstra R."/>
            <person name="Miyata K."/>
            <person name="Fedorova E."/>
            <person name="Kohlen W."/>
            <person name="Bisseling T."/>
            <person name="Smit S."/>
            <person name="Geurts R."/>
        </authorList>
    </citation>
    <scope>NUCLEOTIDE SEQUENCE [LARGE SCALE GENOMIC DNA]</scope>
    <source>
        <strain evidence="3">cv. RG33-2</strain>
    </source>
</reference>